<keyword evidence="3" id="KW-1185">Reference proteome</keyword>
<dbReference type="AlphaFoldDB" id="A0ABD6AQ16"/>
<comment type="caution">
    <text evidence="2">The sequence shown here is derived from an EMBL/GenBank/DDBJ whole genome shotgun (WGS) entry which is preliminary data.</text>
</comment>
<keyword evidence="1" id="KW-0472">Membrane</keyword>
<gene>
    <name evidence="2" type="ORF">ACFQMF_12860</name>
</gene>
<keyword evidence="1" id="KW-1133">Transmembrane helix</keyword>
<feature type="transmembrane region" description="Helical" evidence="1">
    <location>
        <begin position="28"/>
        <end position="45"/>
    </location>
</feature>
<dbReference type="RefSeq" id="WP_256408201.1">
    <property type="nucleotide sequence ID" value="NZ_JANHDN010000002.1"/>
</dbReference>
<evidence type="ECO:0000313" key="3">
    <source>
        <dbReference type="Proteomes" id="UP001596545"/>
    </source>
</evidence>
<organism evidence="2 3">
    <name type="scientific">Halorubrum rutilum</name>
    <dbReference type="NCBI Taxonomy" id="1364933"/>
    <lineage>
        <taxon>Archaea</taxon>
        <taxon>Methanobacteriati</taxon>
        <taxon>Methanobacteriota</taxon>
        <taxon>Stenosarchaea group</taxon>
        <taxon>Halobacteria</taxon>
        <taxon>Halobacteriales</taxon>
        <taxon>Haloferacaceae</taxon>
        <taxon>Halorubrum</taxon>
    </lineage>
</organism>
<keyword evidence="1" id="KW-0812">Transmembrane</keyword>
<accession>A0ABD6AQ16</accession>
<protein>
    <recommendedName>
        <fullName evidence="4">Transporter</fullName>
    </recommendedName>
</protein>
<sequence>MRTSTALIAIGLLLVVIPLPLPIPFVGLFVGGILLLVGVALRLLGE</sequence>
<proteinExistence type="predicted"/>
<reference evidence="2 3" key="1">
    <citation type="journal article" date="2019" name="Int. J. Syst. Evol. Microbiol.">
        <title>The Global Catalogue of Microorganisms (GCM) 10K type strain sequencing project: providing services to taxonomists for standard genome sequencing and annotation.</title>
        <authorList>
            <consortium name="The Broad Institute Genomics Platform"/>
            <consortium name="The Broad Institute Genome Sequencing Center for Infectious Disease"/>
            <person name="Wu L."/>
            <person name="Ma J."/>
        </authorList>
    </citation>
    <scope>NUCLEOTIDE SEQUENCE [LARGE SCALE GENOMIC DNA]</scope>
    <source>
        <strain evidence="2 3">CGMCC 1.12554</strain>
    </source>
</reference>
<dbReference type="Proteomes" id="UP001596545">
    <property type="component" value="Unassembled WGS sequence"/>
</dbReference>
<dbReference type="EMBL" id="JBHTBL010000011">
    <property type="protein sequence ID" value="MFC7325469.1"/>
    <property type="molecule type" value="Genomic_DNA"/>
</dbReference>
<evidence type="ECO:0000313" key="2">
    <source>
        <dbReference type="EMBL" id="MFC7325469.1"/>
    </source>
</evidence>
<evidence type="ECO:0000256" key="1">
    <source>
        <dbReference type="SAM" id="Phobius"/>
    </source>
</evidence>
<evidence type="ECO:0008006" key="4">
    <source>
        <dbReference type="Google" id="ProtNLM"/>
    </source>
</evidence>
<name>A0ABD6AQ16_9EURY</name>